<name>A0ABN9EM11_9NEOB</name>
<proteinExistence type="predicted"/>
<organism evidence="1 2">
    <name type="scientific">Staurois parvus</name>
    <dbReference type="NCBI Taxonomy" id="386267"/>
    <lineage>
        <taxon>Eukaryota</taxon>
        <taxon>Metazoa</taxon>
        <taxon>Chordata</taxon>
        <taxon>Craniata</taxon>
        <taxon>Vertebrata</taxon>
        <taxon>Euteleostomi</taxon>
        <taxon>Amphibia</taxon>
        <taxon>Batrachia</taxon>
        <taxon>Anura</taxon>
        <taxon>Neobatrachia</taxon>
        <taxon>Ranoidea</taxon>
        <taxon>Ranidae</taxon>
        <taxon>Staurois</taxon>
    </lineage>
</organism>
<evidence type="ECO:0000313" key="2">
    <source>
        <dbReference type="Proteomes" id="UP001162483"/>
    </source>
</evidence>
<gene>
    <name evidence="1" type="ORF">SPARVUS_LOCUS10153832</name>
</gene>
<evidence type="ECO:0000313" key="1">
    <source>
        <dbReference type="EMBL" id="CAI9585244.1"/>
    </source>
</evidence>
<dbReference type="Proteomes" id="UP001162483">
    <property type="component" value="Unassembled WGS sequence"/>
</dbReference>
<keyword evidence="2" id="KW-1185">Reference proteome</keyword>
<protein>
    <submittedName>
        <fullName evidence="1">Uncharacterized protein</fullName>
    </submittedName>
</protein>
<dbReference type="EMBL" id="CATNWA010015631">
    <property type="protein sequence ID" value="CAI9585244.1"/>
    <property type="molecule type" value="Genomic_DNA"/>
</dbReference>
<accession>A0ABN9EM11</accession>
<comment type="caution">
    <text evidence="1">The sequence shown here is derived from an EMBL/GenBank/DDBJ whole genome shotgun (WGS) entry which is preliminary data.</text>
</comment>
<reference evidence="1" key="1">
    <citation type="submission" date="2023-05" db="EMBL/GenBank/DDBJ databases">
        <authorList>
            <person name="Stuckert A."/>
        </authorList>
    </citation>
    <scope>NUCLEOTIDE SEQUENCE</scope>
</reference>
<feature type="non-terminal residue" evidence="1">
    <location>
        <position position="1"/>
    </location>
</feature>
<sequence length="45" mass="5488">FTKFYTKTKKKLFFFKIFSGFGLRKNKNPEEVKYHQNKALSQKKL</sequence>